<name>A0A922NUY5_9STRE</name>
<organism evidence="2 3">
    <name type="scientific">Streptococcus equi subsp. ruminatorum CECT 5772</name>
    <dbReference type="NCBI Taxonomy" id="1051981"/>
    <lineage>
        <taxon>Bacteria</taxon>
        <taxon>Bacillati</taxon>
        <taxon>Bacillota</taxon>
        <taxon>Bacilli</taxon>
        <taxon>Lactobacillales</taxon>
        <taxon>Streptococcaceae</taxon>
        <taxon>Streptococcus</taxon>
    </lineage>
</organism>
<evidence type="ECO:0000313" key="3">
    <source>
        <dbReference type="Proteomes" id="UP000028704"/>
    </source>
</evidence>
<dbReference type="Proteomes" id="UP000028704">
    <property type="component" value="Unassembled WGS sequence"/>
</dbReference>
<feature type="compositionally biased region" description="Basic residues" evidence="1">
    <location>
        <begin position="1"/>
        <end position="10"/>
    </location>
</feature>
<gene>
    <name evidence="2" type="ORF">CECT5772_03961</name>
</gene>
<protein>
    <submittedName>
        <fullName evidence="2">Uncharacterized protein</fullName>
    </submittedName>
</protein>
<feature type="region of interest" description="Disordered" evidence="1">
    <location>
        <begin position="1"/>
        <end position="49"/>
    </location>
</feature>
<comment type="caution">
    <text evidence="2">The sequence shown here is derived from an EMBL/GenBank/DDBJ whole genome shotgun (WGS) entry which is preliminary data.</text>
</comment>
<dbReference type="EMBL" id="AWEX01000031">
    <property type="protein sequence ID" value="KED04670.1"/>
    <property type="molecule type" value="Genomic_DNA"/>
</dbReference>
<accession>A0A922NUY5</accession>
<feature type="compositionally biased region" description="Basic and acidic residues" evidence="1">
    <location>
        <begin position="21"/>
        <end position="35"/>
    </location>
</feature>
<dbReference type="RefSeq" id="WP_231874317.1">
    <property type="nucleotide sequence ID" value="NZ_AWEX01000031.1"/>
</dbReference>
<evidence type="ECO:0000256" key="1">
    <source>
        <dbReference type="SAM" id="MobiDB-lite"/>
    </source>
</evidence>
<sequence>MAGKRLKHPALKGLRIGQENIMKDRRPTLEQNKEKQRLKKLKKKRRKGR</sequence>
<dbReference type="AlphaFoldDB" id="A0A922NUY5"/>
<proteinExistence type="predicted"/>
<evidence type="ECO:0000313" key="2">
    <source>
        <dbReference type="EMBL" id="KED04670.1"/>
    </source>
</evidence>
<feature type="compositionally biased region" description="Basic residues" evidence="1">
    <location>
        <begin position="36"/>
        <end position="49"/>
    </location>
</feature>
<reference evidence="2 3" key="1">
    <citation type="journal article" date="2014" name="Int. J. Syst. Evol. Microbiol.">
        <title>Phylogenomics and the dynamic genome evolution of the genus Streptococcus.</title>
        <authorList>
            <consortium name="The Broad Institute Genome Sequencing Platform"/>
            <person name="Richards V.P."/>
            <person name="Palmer S.R."/>
            <person name="Pavinski Bitar P.D."/>
            <person name="Qin X."/>
            <person name="Weinstock G.M."/>
            <person name="Highlander S.K."/>
            <person name="Town C.D."/>
            <person name="Burne R.A."/>
            <person name="Stanhope M.J."/>
        </authorList>
    </citation>
    <scope>NUCLEOTIDE SEQUENCE [LARGE SCALE GENOMIC DNA]</scope>
    <source>
        <strain evidence="2 3">CECT 5772</strain>
    </source>
</reference>